<accession>C6LTF0</accession>
<dbReference type="Proteomes" id="UP000002488">
    <property type="component" value="Unassembled WGS sequence"/>
</dbReference>
<reference evidence="6 7" key="1">
    <citation type="journal article" date="2009" name="PLoS Pathog.">
        <title>Draft genome sequencing of giardia intestinalis assemblage B isolate GS: is human giardiasis caused by two different species?</title>
        <authorList>
            <person name="Franzen O."/>
            <person name="Jerlstrom-Hultqvist J."/>
            <person name="Castro E."/>
            <person name="Sherwood E."/>
            <person name="Ankarklev J."/>
            <person name="Reiner D.S."/>
            <person name="Palm D."/>
            <person name="Andersson J.O."/>
            <person name="Andersson B."/>
            <person name="Svard S.G."/>
        </authorList>
    </citation>
    <scope>NUCLEOTIDE SEQUENCE [LARGE SCALE GENOMIC DNA]</scope>
    <source>
        <strain evidence="7">ATCC 50581 / GS clone H7</strain>
    </source>
</reference>
<dbReference type="Gene3D" id="2.60.40.3120">
    <property type="match status" value="1"/>
</dbReference>
<dbReference type="VEuPathDB" id="GiardiaDB:GL50581_2047"/>
<dbReference type="GO" id="GO:0006508">
    <property type="term" value="P:proteolysis"/>
    <property type="evidence" value="ECO:0007669"/>
    <property type="project" value="InterPro"/>
</dbReference>
<name>C6LTF0_GIAIB</name>
<comment type="cofactor">
    <cofactor evidence="1">
        <name>Zn(2+)</name>
        <dbReference type="ChEBI" id="CHEBI:29105"/>
    </cofactor>
</comment>
<dbReference type="InterPro" id="IPR050821">
    <property type="entry name" value="Cytosolic_carboxypeptidase"/>
</dbReference>
<feature type="domain" description="Peptidase M14" evidence="5">
    <location>
        <begin position="130"/>
        <end position="498"/>
    </location>
</feature>
<dbReference type="PANTHER" id="PTHR12756:SF9">
    <property type="entry name" value="CYTOSOLIC CARBOXYPEPTIDASE 6"/>
    <property type="match status" value="1"/>
</dbReference>
<evidence type="ECO:0000256" key="2">
    <source>
        <dbReference type="ARBA" id="ARBA00005988"/>
    </source>
</evidence>
<dbReference type="InterPro" id="IPR040626">
    <property type="entry name" value="Pepdidase_M14_N"/>
</dbReference>
<comment type="caution">
    <text evidence="6">The sequence shown here is derived from an EMBL/GenBank/DDBJ whole genome shotgun (WGS) entry which is preliminary data.</text>
</comment>
<dbReference type="GO" id="GO:0008270">
    <property type="term" value="F:zinc ion binding"/>
    <property type="evidence" value="ECO:0007669"/>
    <property type="project" value="InterPro"/>
</dbReference>
<dbReference type="PROSITE" id="PS52035">
    <property type="entry name" value="PEPTIDASE_M14"/>
    <property type="match status" value="1"/>
</dbReference>
<dbReference type="OrthoDB" id="10253041at2759"/>
<dbReference type="GO" id="GO:0004181">
    <property type="term" value="F:metallocarboxypeptidase activity"/>
    <property type="evidence" value="ECO:0007669"/>
    <property type="project" value="InterPro"/>
</dbReference>
<organism evidence="6 7">
    <name type="scientific">Giardia intestinalis (strain ATCC 50581 / GS clone H7)</name>
    <name type="common">Giardia lamblia</name>
    <dbReference type="NCBI Taxonomy" id="598745"/>
    <lineage>
        <taxon>Eukaryota</taxon>
        <taxon>Metamonada</taxon>
        <taxon>Diplomonadida</taxon>
        <taxon>Hexamitidae</taxon>
        <taxon>Giardiinae</taxon>
        <taxon>Giardia</taxon>
    </lineage>
</organism>
<dbReference type="SUPFAM" id="SSF53187">
    <property type="entry name" value="Zn-dependent exopeptidases"/>
    <property type="match status" value="1"/>
</dbReference>
<evidence type="ECO:0000256" key="1">
    <source>
        <dbReference type="ARBA" id="ARBA00001947"/>
    </source>
</evidence>
<dbReference type="EMBL" id="ACGJ01002263">
    <property type="protein sequence ID" value="EET00703.1"/>
    <property type="molecule type" value="Genomic_DNA"/>
</dbReference>
<feature type="compositionally biased region" description="Polar residues" evidence="4">
    <location>
        <begin position="385"/>
        <end position="403"/>
    </location>
</feature>
<sequence>MVTTELLFDANFESGNLSTTERIDDTEYNVFIKPDFNLKVRFWFYFRVANITPKLPYIFHILSFSKGKTTFLSEQTPLVRSTSRNKWERIPRSQCFYYVSSKHKCYTSNPVLSFVFQFDKVEDYFFAFSYPFTYSMLTKFNGRLINHKLPFIRLFNIGKTLNGNDFPILVINQDIERILNYSASPAALDNASVPSEIQDKRIVWVSARVHPGEVPSSYILHGLLEFLISNSPVAKLLRNKVIFILIPMVNIDGVIAGFYRGSAAGVDLNRTYYSPDSKQHPETYMMRSLYYELITHGNMRPYRALAAEARGSQVSSVPTNAQELSDELDLSFVSPQRLETIFETNPINRILLRKSIVLDLYNNQTDKLFSTAGAGLAGFPTSASNTDLAGNPTNSASNSTPTDRSLEPIPEASDPSYDTDITSISRTSSLSNYGAGYPDQLLYKASDISAQDAGDLPPSGKQRSTKSLAPVINKPPIPYQFPTQLTNLFSLGYNLDFVVDLHSHSNISGGFLFVNPDCYAFNKMKRTSCELVFPLMLAQNCATFGALNKSFKSSKDRREGSLRRAFMNLGKACAFDNSPYVYCLEVSNSHGPDPAKAGKLQQVQLIGNGPNNDNVESDDLSASIDTDEADKIIYTPSSWMSIGEKLCQTLYELYSMNDQEGVNAGKV</sequence>
<dbReference type="Pfam" id="PF18027">
    <property type="entry name" value="Pepdidase_M14_N"/>
    <property type="match status" value="1"/>
</dbReference>
<evidence type="ECO:0000259" key="5">
    <source>
        <dbReference type="PROSITE" id="PS52035"/>
    </source>
</evidence>
<proteinExistence type="inferred from homology"/>
<evidence type="ECO:0000256" key="3">
    <source>
        <dbReference type="PROSITE-ProRule" id="PRU01379"/>
    </source>
</evidence>
<comment type="caution">
    <text evidence="3">Lacks conserved residue(s) required for the propagation of feature annotation.</text>
</comment>
<evidence type="ECO:0000256" key="4">
    <source>
        <dbReference type="SAM" id="MobiDB-lite"/>
    </source>
</evidence>
<dbReference type="AlphaFoldDB" id="C6LTF0"/>
<dbReference type="Gene3D" id="3.40.630.10">
    <property type="entry name" value="Zn peptidases"/>
    <property type="match status" value="1"/>
</dbReference>
<comment type="similarity">
    <text evidence="2 3">Belongs to the peptidase M14 family.</text>
</comment>
<protein>
    <submittedName>
        <fullName evidence="6">Nuclear ATP/GTP-binding protein</fullName>
    </submittedName>
</protein>
<dbReference type="InterPro" id="IPR000834">
    <property type="entry name" value="Peptidase_M14"/>
</dbReference>
<evidence type="ECO:0000313" key="6">
    <source>
        <dbReference type="EMBL" id="EET00703.1"/>
    </source>
</evidence>
<gene>
    <name evidence="6" type="ORF">GL50581_2047</name>
</gene>
<evidence type="ECO:0000313" key="7">
    <source>
        <dbReference type="Proteomes" id="UP000002488"/>
    </source>
</evidence>
<feature type="region of interest" description="Disordered" evidence="4">
    <location>
        <begin position="385"/>
        <end position="421"/>
    </location>
</feature>
<dbReference type="OMA" id="IVWVSAR"/>
<dbReference type="PANTHER" id="PTHR12756">
    <property type="entry name" value="CYTOSOLIC CARBOXYPEPTIDASE"/>
    <property type="match status" value="1"/>
</dbReference>
<dbReference type="Pfam" id="PF00246">
    <property type="entry name" value="Peptidase_M14"/>
    <property type="match status" value="1"/>
</dbReference>